<keyword evidence="2" id="KW-1185">Reference proteome</keyword>
<name>A0ABT3H5Z3_9HYPH</name>
<dbReference type="EMBL" id="JAOQNS010000001">
    <property type="protein sequence ID" value="MCW2305814.1"/>
    <property type="molecule type" value="Genomic_DNA"/>
</dbReference>
<organism evidence="1 2">
    <name type="scientific">Rhodobium gokarnense</name>
    <dbReference type="NCBI Taxonomy" id="364296"/>
    <lineage>
        <taxon>Bacteria</taxon>
        <taxon>Pseudomonadati</taxon>
        <taxon>Pseudomonadota</taxon>
        <taxon>Alphaproteobacteria</taxon>
        <taxon>Hyphomicrobiales</taxon>
        <taxon>Rhodobiaceae</taxon>
        <taxon>Rhodobium</taxon>
    </lineage>
</organism>
<sequence length="41" mass="4520">MLADLIIGRAMVAPHGIDVHRHATFSCSMTRLIRKVLNFGA</sequence>
<gene>
    <name evidence="1" type="ORF">M2319_000130</name>
</gene>
<accession>A0ABT3H5Z3</accession>
<protein>
    <submittedName>
        <fullName evidence="1">Uncharacterized protein</fullName>
    </submittedName>
</protein>
<proteinExistence type="predicted"/>
<evidence type="ECO:0000313" key="1">
    <source>
        <dbReference type="EMBL" id="MCW2305814.1"/>
    </source>
</evidence>
<dbReference type="Proteomes" id="UP001209755">
    <property type="component" value="Unassembled WGS sequence"/>
</dbReference>
<evidence type="ECO:0000313" key="2">
    <source>
        <dbReference type="Proteomes" id="UP001209755"/>
    </source>
</evidence>
<dbReference type="RefSeq" id="WP_264599498.1">
    <property type="nucleotide sequence ID" value="NZ_JAOQNS010000001.1"/>
</dbReference>
<comment type="caution">
    <text evidence="1">The sequence shown here is derived from an EMBL/GenBank/DDBJ whole genome shotgun (WGS) entry which is preliminary data.</text>
</comment>
<reference evidence="2" key="1">
    <citation type="submission" date="2023-07" db="EMBL/GenBank/DDBJ databases">
        <title>Genome sequencing of Purple Non-Sulfur Bacteria from various extreme environments.</title>
        <authorList>
            <person name="Mayer M."/>
        </authorList>
    </citation>
    <scope>NUCLEOTIDE SEQUENCE [LARGE SCALE GENOMIC DNA]</scope>
    <source>
        <strain evidence="2">DSM 17935</strain>
    </source>
</reference>